<proteinExistence type="predicted"/>
<accession>A0A538TZI9</accession>
<name>A0A538TZI9_UNCEI</name>
<evidence type="ECO:0000313" key="1">
    <source>
        <dbReference type="EMBL" id="TMQ68939.1"/>
    </source>
</evidence>
<reference evidence="1 2" key="1">
    <citation type="journal article" date="2019" name="Nat. Microbiol.">
        <title>Mediterranean grassland soil C-N compound turnover is dependent on rainfall and depth, and is mediated by genomically divergent microorganisms.</title>
        <authorList>
            <person name="Diamond S."/>
            <person name="Andeer P.F."/>
            <person name="Li Z."/>
            <person name="Crits-Christoph A."/>
            <person name="Burstein D."/>
            <person name="Anantharaman K."/>
            <person name="Lane K.R."/>
            <person name="Thomas B.C."/>
            <person name="Pan C."/>
            <person name="Northen T.R."/>
            <person name="Banfield J.F."/>
        </authorList>
    </citation>
    <scope>NUCLEOTIDE SEQUENCE [LARGE SCALE GENOMIC DNA]</scope>
    <source>
        <strain evidence="1">WS_11</strain>
    </source>
</reference>
<gene>
    <name evidence="1" type="ORF">E6K81_16060</name>
</gene>
<sequence>MFGPATDRGSLVISGASGIVGAGKTMQLGSRLTPFGVRIAALDFPGAQDGIGRQYPGLVQAFGPEGAARIMGNVVRLTYDGKRLPEELGALDPRFLLEAVPEILEVKKAHYALFRAAFPGIEIRSVTSGFPSSALGVGIAHPAFPHGINKVW</sequence>
<dbReference type="EMBL" id="VBPB01000359">
    <property type="protein sequence ID" value="TMQ68939.1"/>
    <property type="molecule type" value="Genomic_DNA"/>
</dbReference>
<evidence type="ECO:0000313" key="2">
    <source>
        <dbReference type="Proteomes" id="UP000319771"/>
    </source>
</evidence>
<feature type="non-terminal residue" evidence="1">
    <location>
        <position position="152"/>
    </location>
</feature>
<dbReference type="Proteomes" id="UP000319771">
    <property type="component" value="Unassembled WGS sequence"/>
</dbReference>
<comment type="caution">
    <text evidence="1">The sequence shown here is derived from an EMBL/GenBank/DDBJ whole genome shotgun (WGS) entry which is preliminary data.</text>
</comment>
<protein>
    <submittedName>
        <fullName evidence="1">Uncharacterized protein</fullName>
    </submittedName>
</protein>
<dbReference type="AlphaFoldDB" id="A0A538TZI9"/>
<organism evidence="1 2">
    <name type="scientific">Eiseniibacteriota bacterium</name>
    <dbReference type="NCBI Taxonomy" id="2212470"/>
    <lineage>
        <taxon>Bacteria</taxon>
        <taxon>Candidatus Eiseniibacteriota</taxon>
    </lineage>
</organism>